<organism evidence="2 3">
    <name type="scientific">Candidatus Nanohalobium constans</name>
    <dbReference type="NCBI Taxonomy" id="2565781"/>
    <lineage>
        <taxon>Archaea</taxon>
        <taxon>Candidatus Nanohalarchaeota</taxon>
        <taxon>Candidatus Nanohalobia</taxon>
        <taxon>Candidatus Nanohalobiales</taxon>
        <taxon>Candidatus Nanohalobiaceae</taxon>
        <taxon>Candidatus Nanohalobium</taxon>
    </lineage>
</organism>
<evidence type="ECO:0000313" key="3">
    <source>
        <dbReference type="Proteomes" id="UP000377803"/>
    </source>
</evidence>
<reference evidence="3" key="1">
    <citation type="submission" date="2019-05" db="EMBL/GenBank/DDBJ databases">
        <title>Candidatus Nanohalobium constans, a novel model system to study the DPANN nano-sized archaea: genomic and physiological characterization of a nanoarchaeon co-cultured with its chitinotrophic host.</title>
        <authorList>
            <person name="La Cono V."/>
            <person name="Arcadi E."/>
            <person name="Crisafi F."/>
            <person name="Denaro R."/>
            <person name="La Spada G."/>
            <person name="Messina E."/>
            <person name="Smedile F."/>
            <person name="Toshchakov S.V."/>
            <person name="Shevchenko M.A."/>
            <person name="Golyshin P.N."/>
            <person name="Golyshina O.V."/>
            <person name="Ferrer M."/>
            <person name="Rohde M."/>
            <person name="Mushegian A."/>
            <person name="Sorokin D.Y."/>
            <person name="Giuliano L."/>
            <person name="Yakimov M.M."/>
        </authorList>
    </citation>
    <scope>NUCLEOTIDE SEQUENCE [LARGE SCALE GENOMIC DNA]</scope>
    <source>
        <strain evidence="3">LC1Nh</strain>
    </source>
</reference>
<name>A0A5Q0UFS4_9ARCH</name>
<evidence type="ECO:0000313" key="2">
    <source>
        <dbReference type="EMBL" id="QGA80394.1"/>
    </source>
</evidence>
<keyword evidence="1" id="KW-1133">Transmembrane helix</keyword>
<gene>
    <name evidence="2" type="ORF">LC1Nh_0494</name>
</gene>
<feature type="transmembrane region" description="Helical" evidence="1">
    <location>
        <begin position="43"/>
        <end position="65"/>
    </location>
</feature>
<dbReference type="KEGG" id="ncon:LC1Nh_0494"/>
<evidence type="ECO:0000256" key="1">
    <source>
        <dbReference type="SAM" id="Phobius"/>
    </source>
</evidence>
<feature type="transmembrane region" description="Helical" evidence="1">
    <location>
        <begin position="12"/>
        <end position="31"/>
    </location>
</feature>
<dbReference type="EMBL" id="CP040089">
    <property type="protein sequence ID" value="QGA80394.1"/>
    <property type="molecule type" value="Genomic_DNA"/>
</dbReference>
<dbReference type="Proteomes" id="UP000377803">
    <property type="component" value="Chromosome"/>
</dbReference>
<sequence length="70" mass="7617">MKIEVEEIIEVGIGSIFIILAASIVAQIYLPQYESIINQFASALLELIIPAILGIVVAVLVIRIIEELPS</sequence>
<proteinExistence type="predicted"/>
<keyword evidence="3" id="KW-1185">Reference proteome</keyword>
<keyword evidence="1" id="KW-0472">Membrane</keyword>
<protein>
    <submittedName>
        <fullName evidence="2">Uncharacterized protein</fullName>
    </submittedName>
</protein>
<keyword evidence="1" id="KW-0812">Transmembrane</keyword>
<accession>A0A5Q0UFS4</accession>
<dbReference type="AlphaFoldDB" id="A0A5Q0UFS4"/>